<feature type="compositionally biased region" description="Polar residues" evidence="1">
    <location>
        <begin position="15"/>
        <end position="29"/>
    </location>
</feature>
<feature type="compositionally biased region" description="Low complexity" evidence="1">
    <location>
        <begin position="51"/>
        <end position="65"/>
    </location>
</feature>
<feature type="compositionally biased region" description="Polar residues" evidence="1">
    <location>
        <begin position="82"/>
        <end position="99"/>
    </location>
</feature>
<feature type="compositionally biased region" description="Low complexity" evidence="1">
    <location>
        <begin position="116"/>
        <end position="130"/>
    </location>
</feature>
<comment type="caution">
    <text evidence="2">The sequence shown here is derived from an EMBL/GenBank/DDBJ whole genome shotgun (WGS) entry which is preliminary data.</text>
</comment>
<dbReference type="AlphaFoldDB" id="A0A5N5QAD4"/>
<name>A0A5N5QAD4_9AGAM</name>
<evidence type="ECO:0000256" key="1">
    <source>
        <dbReference type="SAM" id="MobiDB-lite"/>
    </source>
</evidence>
<sequence length="173" mass="17965">MSKKSSDQPQRVRGQASNALPTIYENSSRPPTPEQPAVPAKPSTKPHSRPAHAAAKASLSLSPSKGPTVTGSGLPKPKPKAGQSSGKRPSYQPATTVPNSRKKPPQVQQPSASSLQARATAAGRGKGTQAPKAQSSQKVCAQITSSWGWGINAMVGGRSRDEKENGRDVTIVG</sequence>
<proteinExistence type="predicted"/>
<feature type="compositionally biased region" description="Polar residues" evidence="1">
    <location>
        <begin position="106"/>
        <end position="115"/>
    </location>
</feature>
<dbReference type="EMBL" id="SSOP01000414">
    <property type="protein sequence ID" value="KAB5588589.1"/>
    <property type="molecule type" value="Genomic_DNA"/>
</dbReference>
<evidence type="ECO:0000313" key="3">
    <source>
        <dbReference type="Proteomes" id="UP000383932"/>
    </source>
</evidence>
<dbReference type="Proteomes" id="UP000383932">
    <property type="component" value="Unassembled WGS sequence"/>
</dbReference>
<feature type="region of interest" description="Disordered" evidence="1">
    <location>
        <begin position="154"/>
        <end position="173"/>
    </location>
</feature>
<feature type="compositionally biased region" description="Basic and acidic residues" evidence="1">
    <location>
        <begin position="158"/>
        <end position="167"/>
    </location>
</feature>
<keyword evidence="3" id="KW-1185">Reference proteome</keyword>
<feature type="region of interest" description="Disordered" evidence="1">
    <location>
        <begin position="1"/>
        <end position="138"/>
    </location>
</feature>
<reference evidence="2 3" key="1">
    <citation type="journal article" date="2019" name="Fungal Biol. Biotechnol.">
        <title>Draft genome sequence of fastidious pathogen Ceratobasidium theobromae, which causes vascular-streak dieback in Theobroma cacao.</title>
        <authorList>
            <person name="Ali S.S."/>
            <person name="Asman A."/>
            <person name="Shao J."/>
            <person name="Firmansyah A.P."/>
            <person name="Susilo A.W."/>
            <person name="Rosmana A."/>
            <person name="McMahon P."/>
            <person name="Junaid M."/>
            <person name="Guest D."/>
            <person name="Kheng T.Y."/>
            <person name="Meinhardt L.W."/>
            <person name="Bailey B.A."/>
        </authorList>
    </citation>
    <scope>NUCLEOTIDE SEQUENCE [LARGE SCALE GENOMIC DNA]</scope>
    <source>
        <strain evidence="2 3">CT2</strain>
    </source>
</reference>
<evidence type="ECO:0000313" key="2">
    <source>
        <dbReference type="EMBL" id="KAB5588589.1"/>
    </source>
</evidence>
<protein>
    <submittedName>
        <fullName evidence="2">Uncharacterized protein</fullName>
    </submittedName>
</protein>
<accession>A0A5N5QAD4</accession>
<organism evidence="2 3">
    <name type="scientific">Ceratobasidium theobromae</name>
    <dbReference type="NCBI Taxonomy" id="1582974"/>
    <lineage>
        <taxon>Eukaryota</taxon>
        <taxon>Fungi</taxon>
        <taxon>Dikarya</taxon>
        <taxon>Basidiomycota</taxon>
        <taxon>Agaricomycotina</taxon>
        <taxon>Agaricomycetes</taxon>
        <taxon>Cantharellales</taxon>
        <taxon>Ceratobasidiaceae</taxon>
        <taxon>Ceratobasidium</taxon>
    </lineage>
</organism>
<gene>
    <name evidence="2" type="ORF">CTheo_7969</name>
</gene>